<evidence type="ECO:0000256" key="4">
    <source>
        <dbReference type="ARBA" id="ARBA00023237"/>
    </source>
</evidence>
<dbReference type="Pfam" id="PF13505">
    <property type="entry name" value="OMP_b-brl"/>
    <property type="match status" value="1"/>
</dbReference>
<dbReference type="PANTHER" id="PTHR34001">
    <property type="entry name" value="BLL7405 PROTEIN"/>
    <property type="match status" value="1"/>
</dbReference>
<dbReference type="InterPro" id="IPR051692">
    <property type="entry name" value="OMP-like"/>
</dbReference>
<proteinExistence type="inferred from homology"/>
<dbReference type="InterPro" id="IPR011250">
    <property type="entry name" value="OMP/PagP_B-barrel"/>
</dbReference>
<dbReference type="GO" id="GO:0009279">
    <property type="term" value="C:cell outer membrane"/>
    <property type="evidence" value="ECO:0007669"/>
    <property type="project" value="UniProtKB-SubCell"/>
</dbReference>
<feature type="chain" id="PRO_5011448392" evidence="6">
    <location>
        <begin position="27"/>
        <end position="215"/>
    </location>
</feature>
<keyword evidence="2 6" id="KW-0732">Signal</keyword>
<comment type="similarity">
    <text evidence="5">Belongs to the Omp25/RopB family.</text>
</comment>
<comment type="subcellular location">
    <subcellularLocation>
        <location evidence="1">Cell outer membrane</location>
    </subcellularLocation>
</comment>
<dbReference type="AlphaFoldDB" id="A0A1I7NQ22"/>
<name>A0A1I7NQ22_9HYPH</name>
<keyword evidence="9" id="KW-1185">Reference proteome</keyword>
<dbReference type="EMBL" id="FPCH01000003">
    <property type="protein sequence ID" value="SFV36787.1"/>
    <property type="molecule type" value="Genomic_DNA"/>
</dbReference>
<evidence type="ECO:0000256" key="5">
    <source>
        <dbReference type="ARBA" id="ARBA00038306"/>
    </source>
</evidence>
<evidence type="ECO:0000256" key="2">
    <source>
        <dbReference type="ARBA" id="ARBA00022729"/>
    </source>
</evidence>
<keyword evidence="4" id="KW-0998">Cell outer membrane</keyword>
<dbReference type="RefSeq" id="WP_092868338.1">
    <property type="nucleotide sequence ID" value="NZ_FPCH01000003.1"/>
</dbReference>
<reference evidence="9" key="1">
    <citation type="submission" date="2016-10" db="EMBL/GenBank/DDBJ databases">
        <authorList>
            <person name="Varghese N."/>
            <person name="Submissions S."/>
        </authorList>
    </citation>
    <scope>NUCLEOTIDE SEQUENCE [LARGE SCALE GENOMIC DNA]</scope>
    <source>
        <strain evidence="9">DSM 1565</strain>
    </source>
</reference>
<feature type="domain" description="Outer membrane protein beta-barrel" evidence="7">
    <location>
        <begin position="49"/>
        <end position="215"/>
    </location>
</feature>
<dbReference type="Gene3D" id="2.40.160.20">
    <property type="match status" value="1"/>
</dbReference>
<evidence type="ECO:0000256" key="6">
    <source>
        <dbReference type="SAM" id="SignalP"/>
    </source>
</evidence>
<evidence type="ECO:0000313" key="8">
    <source>
        <dbReference type="EMBL" id="SFV36787.1"/>
    </source>
</evidence>
<dbReference type="SUPFAM" id="SSF56925">
    <property type="entry name" value="OMPA-like"/>
    <property type="match status" value="1"/>
</dbReference>
<feature type="signal peptide" evidence="6">
    <location>
        <begin position="1"/>
        <end position="26"/>
    </location>
</feature>
<dbReference type="OrthoDB" id="9815357at2"/>
<dbReference type="PANTHER" id="PTHR34001:SF3">
    <property type="entry name" value="BLL7405 PROTEIN"/>
    <property type="match status" value="1"/>
</dbReference>
<gene>
    <name evidence="8" type="ORF">SAMN04488557_2769</name>
</gene>
<dbReference type="STRING" id="51670.SAMN04488557_2769"/>
<organism evidence="8 9">
    <name type="scientific">Hyphomicrobium facile</name>
    <dbReference type="NCBI Taxonomy" id="51670"/>
    <lineage>
        <taxon>Bacteria</taxon>
        <taxon>Pseudomonadati</taxon>
        <taxon>Pseudomonadota</taxon>
        <taxon>Alphaproteobacteria</taxon>
        <taxon>Hyphomicrobiales</taxon>
        <taxon>Hyphomicrobiaceae</taxon>
        <taxon>Hyphomicrobium</taxon>
    </lineage>
</organism>
<evidence type="ECO:0000313" key="9">
    <source>
        <dbReference type="Proteomes" id="UP000199423"/>
    </source>
</evidence>
<dbReference type="Proteomes" id="UP000199423">
    <property type="component" value="Unassembled WGS sequence"/>
</dbReference>
<accession>A0A1I7NQ22</accession>
<keyword evidence="3" id="KW-0472">Membrane</keyword>
<evidence type="ECO:0000259" key="7">
    <source>
        <dbReference type="Pfam" id="PF13505"/>
    </source>
</evidence>
<dbReference type="InterPro" id="IPR027385">
    <property type="entry name" value="Beta-barrel_OMP"/>
</dbReference>
<sequence length="215" mass="22948">MKSLPVKSAFGGAVFLLTASSGGAWAADLGPYQSYTPPPEARYEAPSIWQGAYVGINGGYGWSNSNIAKPEGGYGGAQVGYNWQRGRLVFGIEGDFQGGDIGGQTTTAFDDKVRSDINWFSTVRGRVGIATGPWLIYGTGGVAFADVDTKVRFDDGDKWKSSGTQTGYAVGGGIEWAFTQNWSAKAEYLYVGLGEDALGVNNDFQTVRLGLNYKF</sequence>
<evidence type="ECO:0000256" key="3">
    <source>
        <dbReference type="ARBA" id="ARBA00023136"/>
    </source>
</evidence>
<evidence type="ECO:0000256" key="1">
    <source>
        <dbReference type="ARBA" id="ARBA00004442"/>
    </source>
</evidence>
<protein>
    <submittedName>
        <fullName evidence="8">Outer membrane immunogenic protein</fullName>
    </submittedName>
</protein>